<name>A0A0L0EYS8_9EUKA</name>
<feature type="non-terminal residue" evidence="2">
    <location>
        <position position="1"/>
    </location>
</feature>
<dbReference type="PANTHER" id="PTHR12785:SF6">
    <property type="entry name" value="SPLICING FACTOR 3B SUBUNIT 2"/>
    <property type="match status" value="1"/>
</dbReference>
<gene>
    <name evidence="2" type="ORF">SARC_17883</name>
</gene>
<sequence length="75" mass="8911">GQEKMSKKKLKKLNRLTVAELKQLVQRPDLVEVWDVTSIDPKLLIQLKSYRNTVPVPVHWCQKRKYLQNKRGIEK</sequence>
<dbReference type="AlphaFoldDB" id="A0A0L0EYS8"/>
<dbReference type="GeneID" id="25918387"/>
<dbReference type="Pfam" id="PF04037">
    <property type="entry name" value="DUF382"/>
    <property type="match status" value="1"/>
</dbReference>
<dbReference type="InterPro" id="IPR007180">
    <property type="entry name" value="DUF382"/>
</dbReference>
<protein>
    <recommendedName>
        <fullName evidence="1">DUF382 domain-containing protein</fullName>
    </recommendedName>
</protein>
<dbReference type="Proteomes" id="UP000054560">
    <property type="component" value="Unassembled WGS sequence"/>
</dbReference>
<dbReference type="PANTHER" id="PTHR12785">
    <property type="entry name" value="SPLICING FACTOR 3B"/>
    <property type="match status" value="1"/>
</dbReference>
<dbReference type="STRING" id="667725.A0A0L0EYS8"/>
<evidence type="ECO:0000313" key="3">
    <source>
        <dbReference type="Proteomes" id="UP000054560"/>
    </source>
</evidence>
<reference evidence="2 3" key="1">
    <citation type="submission" date="2011-02" db="EMBL/GenBank/DDBJ databases">
        <title>The Genome Sequence of Sphaeroforma arctica JP610.</title>
        <authorList>
            <consortium name="The Broad Institute Genome Sequencing Platform"/>
            <person name="Russ C."/>
            <person name="Cuomo C."/>
            <person name="Young S.K."/>
            <person name="Zeng Q."/>
            <person name="Gargeya S."/>
            <person name="Alvarado L."/>
            <person name="Berlin A."/>
            <person name="Chapman S.B."/>
            <person name="Chen Z."/>
            <person name="Freedman E."/>
            <person name="Gellesch M."/>
            <person name="Goldberg J."/>
            <person name="Griggs A."/>
            <person name="Gujja S."/>
            <person name="Heilman E."/>
            <person name="Heiman D."/>
            <person name="Howarth C."/>
            <person name="Mehta T."/>
            <person name="Neiman D."/>
            <person name="Pearson M."/>
            <person name="Roberts A."/>
            <person name="Saif S."/>
            <person name="Shea T."/>
            <person name="Shenoy N."/>
            <person name="Sisk P."/>
            <person name="Stolte C."/>
            <person name="Sykes S."/>
            <person name="White J."/>
            <person name="Yandava C."/>
            <person name="Burger G."/>
            <person name="Gray M.W."/>
            <person name="Holland P.W.H."/>
            <person name="King N."/>
            <person name="Lang F.B.F."/>
            <person name="Roger A.J."/>
            <person name="Ruiz-Trillo I."/>
            <person name="Haas B."/>
            <person name="Nusbaum C."/>
            <person name="Birren B."/>
        </authorList>
    </citation>
    <scope>NUCLEOTIDE SEQUENCE [LARGE SCALE GENOMIC DNA]</scope>
    <source>
        <strain evidence="2 3">JP610</strain>
    </source>
</reference>
<dbReference type="OrthoDB" id="10260794at2759"/>
<evidence type="ECO:0000259" key="1">
    <source>
        <dbReference type="Pfam" id="PF04037"/>
    </source>
</evidence>
<keyword evidence="3" id="KW-1185">Reference proteome</keyword>
<dbReference type="eggNOG" id="KOG2330">
    <property type="taxonomic scope" value="Eukaryota"/>
</dbReference>
<proteinExistence type="predicted"/>
<accession>A0A0L0EYS8</accession>
<dbReference type="GO" id="GO:0005634">
    <property type="term" value="C:nucleus"/>
    <property type="evidence" value="ECO:0007669"/>
    <property type="project" value="InterPro"/>
</dbReference>
<evidence type="ECO:0000313" key="2">
    <source>
        <dbReference type="EMBL" id="KNC69602.1"/>
    </source>
</evidence>
<feature type="non-terminal residue" evidence="2">
    <location>
        <position position="75"/>
    </location>
</feature>
<dbReference type="EMBL" id="KQ254168">
    <property type="protein sequence ID" value="KNC69602.1"/>
    <property type="molecule type" value="Genomic_DNA"/>
</dbReference>
<feature type="domain" description="DUF382" evidence="1">
    <location>
        <begin position="26"/>
        <end position="75"/>
    </location>
</feature>
<organism evidence="2 3">
    <name type="scientific">Sphaeroforma arctica JP610</name>
    <dbReference type="NCBI Taxonomy" id="667725"/>
    <lineage>
        <taxon>Eukaryota</taxon>
        <taxon>Ichthyosporea</taxon>
        <taxon>Ichthyophonida</taxon>
        <taxon>Sphaeroforma</taxon>
    </lineage>
</organism>
<dbReference type="InterPro" id="IPR052584">
    <property type="entry name" value="U2_snRNP_Complex_Component"/>
</dbReference>
<dbReference type="RefSeq" id="XP_014143504.1">
    <property type="nucleotide sequence ID" value="XM_014288029.1"/>
</dbReference>